<keyword evidence="1" id="KW-0597">Phosphoprotein</keyword>
<name>A0AA36MNX6_9DINO</name>
<gene>
    <name evidence="4" type="ORF">EVOR1521_LOCUS7906</name>
</gene>
<dbReference type="PANTHER" id="PTHR12962:SF1">
    <property type="entry name" value="COLD SHOCK DOMAIN-CONTAINING PROTEIN CG9705"/>
    <property type="match status" value="1"/>
</dbReference>
<dbReference type="GO" id="GO:0003730">
    <property type="term" value="F:mRNA 3'-UTR binding"/>
    <property type="evidence" value="ECO:0007669"/>
    <property type="project" value="TreeGrafter"/>
</dbReference>
<dbReference type="Proteomes" id="UP001178507">
    <property type="component" value="Unassembled WGS sequence"/>
</dbReference>
<feature type="domain" description="CSD" evidence="3">
    <location>
        <begin position="2"/>
        <end position="65"/>
    </location>
</feature>
<dbReference type="GO" id="GO:0005737">
    <property type="term" value="C:cytoplasm"/>
    <property type="evidence" value="ECO:0007669"/>
    <property type="project" value="TreeGrafter"/>
</dbReference>
<dbReference type="EMBL" id="CAUJNA010000657">
    <property type="protein sequence ID" value="CAJ1379770.1"/>
    <property type="molecule type" value="Genomic_DNA"/>
</dbReference>
<feature type="domain" description="CSD" evidence="3">
    <location>
        <begin position="88"/>
        <end position="151"/>
    </location>
</feature>
<dbReference type="InterPro" id="IPR002059">
    <property type="entry name" value="CSP_DNA-bd"/>
</dbReference>
<accession>A0AA36MNX6</accession>
<dbReference type="Gene3D" id="2.40.50.140">
    <property type="entry name" value="Nucleic acid-binding proteins"/>
    <property type="match status" value="2"/>
</dbReference>
<evidence type="ECO:0000259" key="3">
    <source>
        <dbReference type="PROSITE" id="PS51857"/>
    </source>
</evidence>
<evidence type="ECO:0000313" key="4">
    <source>
        <dbReference type="EMBL" id="CAJ1379770.1"/>
    </source>
</evidence>
<evidence type="ECO:0000313" key="5">
    <source>
        <dbReference type="Proteomes" id="UP001178507"/>
    </source>
</evidence>
<reference evidence="4" key="1">
    <citation type="submission" date="2023-08" db="EMBL/GenBank/DDBJ databases">
        <authorList>
            <person name="Chen Y."/>
            <person name="Shah S."/>
            <person name="Dougan E. K."/>
            <person name="Thang M."/>
            <person name="Chan C."/>
        </authorList>
    </citation>
    <scope>NUCLEOTIDE SEQUENCE</scope>
</reference>
<organism evidence="4 5">
    <name type="scientific">Effrenium voratum</name>
    <dbReference type="NCBI Taxonomy" id="2562239"/>
    <lineage>
        <taxon>Eukaryota</taxon>
        <taxon>Sar</taxon>
        <taxon>Alveolata</taxon>
        <taxon>Dinophyceae</taxon>
        <taxon>Suessiales</taxon>
        <taxon>Symbiodiniaceae</taxon>
        <taxon>Effrenium</taxon>
    </lineage>
</organism>
<dbReference type="SMART" id="SM00357">
    <property type="entry name" value="CSP"/>
    <property type="match status" value="2"/>
</dbReference>
<evidence type="ECO:0000256" key="1">
    <source>
        <dbReference type="ARBA" id="ARBA00022553"/>
    </source>
</evidence>
<feature type="region of interest" description="Disordered" evidence="2">
    <location>
        <begin position="138"/>
        <end position="166"/>
    </location>
</feature>
<proteinExistence type="predicted"/>
<dbReference type="GO" id="GO:0043488">
    <property type="term" value="P:regulation of mRNA stability"/>
    <property type="evidence" value="ECO:0007669"/>
    <property type="project" value="TreeGrafter"/>
</dbReference>
<dbReference type="InterPro" id="IPR012340">
    <property type="entry name" value="NA-bd_OB-fold"/>
</dbReference>
<protein>
    <recommendedName>
        <fullName evidence="3">CSD domain-containing protein</fullName>
    </recommendedName>
</protein>
<sequence length="221" mass="23230">MECSGTCTSWNWKGFGFIDMAGATVFVHQSECEQGKVPKVGDVLTFTTEPRRNNPEQVQAKSVKGCTGQAEVPWTPAGFQGPIEGTGAHTGKCKSFGPKGYGFIIMEDGAEMFFNVKDCVGSKPIAGDTVKFDVVQSDSKPGQMQAKNITGGSQSLDSPHPGSKANWGKGDWGWGGKGMMGMMDWAFGKGGMGWGGDKGWGKGGFGGGAMGPYSKGFGKGW</sequence>
<dbReference type="AlphaFoldDB" id="A0AA36MNX6"/>
<feature type="compositionally biased region" description="Polar residues" evidence="2">
    <location>
        <begin position="138"/>
        <end position="157"/>
    </location>
</feature>
<dbReference type="PANTHER" id="PTHR12962">
    <property type="entry name" value="CALCIUM-REGULATED HEAT STABLE PROTEIN CRHSP-24-RELATED"/>
    <property type="match status" value="1"/>
</dbReference>
<keyword evidence="5" id="KW-1185">Reference proteome</keyword>
<dbReference type="SUPFAM" id="SSF50249">
    <property type="entry name" value="Nucleic acid-binding proteins"/>
    <property type="match status" value="2"/>
</dbReference>
<comment type="caution">
    <text evidence="4">The sequence shown here is derived from an EMBL/GenBank/DDBJ whole genome shotgun (WGS) entry which is preliminary data.</text>
</comment>
<dbReference type="InterPro" id="IPR011129">
    <property type="entry name" value="CSD"/>
</dbReference>
<dbReference type="PROSITE" id="PS51857">
    <property type="entry name" value="CSD_2"/>
    <property type="match status" value="2"/>
</dbReference>
<dbReference type="Pfam" id="PF00313">
    <property type="entry name" value="CSD"/>
    <property type="match status" value="1"/>
</dbReference>
<evidence type="ECO:0000256" key="2">
    <source>
        <dbReference type="SAM" id="MobiDB-lite"/>
    </source>
</evidence>
<dbReference type="InterPro" id="IPR052069">
    <property type="entry name" value="Ca-reg_mRNA-binding_domain"/>
</dbReference>